<feature type="chain" id="PRO_5020911735" description="Pectinesterase" evidence="5">
    <location>
        <begin position="21"/>
        <end position="345"/>
    </location>
</feature>
<evidence type="ECO:0000256" key="4">
    <source>
        <dbReference type="PROSITE-ProRule" id="PRU10040"/>
    </source>
</evidence>
<reference evidence="7 8" key="1">
    <citation type="submission" date="2019-02" db="EMBL/GenBank/DDBJ databases">
        <title>Genomic Encyclopedia of Type Strains, Phase IV (KMG-IV): sequencing the most valuable type-strain genomes for metagenomic binning, comparative biology and taxonomic classification.</title>
        <authorList>
            <person name="Goeker M."/>
        </authorList>
    </citation>
    <scope>NUCLEOTIDE SEQUENCE [LARGE SCALE GENOMIC DNA]</scope>
    <source>
        <strain evidence="7 8">DSM 18116</strain>
    </source>
</reference>
<dbReference type="PANTHER" id="PTHR31321:SF57">
    <property type="entry name" value="PECTINESTERASE 53-RELATED"/>
    <property type="match status" value="1"/>
</dbReference>
<keyword evidence="2 5" id="KW-0378">Hydrolase</keyword>
<dbReference type="GO" id="GO:0030599">
    <property type="term" value="F:pectinesterase activity"/>
    <property type="evidence" value="ECO:0007669"/>
    <property type="project" value="UniProtKB-UniRule"/>
</dbReference>
<dbReference type="SUPFAM" id="SSF51126">
    <property type="entry name" value="Pectin lyase-like"/>
    <property type="match status" value="1"/>
</dbReference>
<dbReference type="EMBL" id="SGXA01000003">
    <property type="protein sequence ID" value="RZS69211.1"/>
    <property type="molecule type" value="Genomic_DNA"/>
</dbReference>
<evidence type="ECO:0000256" key="5">
    <source>
        <dbReference type="RuleBase" id="RU000589"/>
    </source>
</evidence>
<dbReference type="AlphaFoldDB" id="A0A4Q7MLA3"/>
<dbReference type="GO" id="GO:0042545">
    <property type="term" value="P:cell wall modification"/>
    <property type="evidence" value="ECO:0007669"/>
    <property type="project" value="UniProtKB-UniRule"/>
</dbReference>
<comment type="caution">
    <text evidence="7">The sequence shown here is derived from an EMBL/GenBank/DDBJ whole genome shotgun (WGS) entry which is preliminary data.</text>
</comment>
<organism evidence="7 8">
    <name type="scientific">Pseudobacter ginsenosidimutans</name>
    <dbReference type="NCBI Taxonomy" id="661488"/>
    <lineage>
        <taxon>Bacteria</taxon>
        <taxon>Pseudomonadati</taxon>
        <taxon>Bacteroidota</taxon>
        <taxon>Chitinophagia</taxon>
        <taxon>Chitinophagales</taxon>
        <taxon>Chitinophagaceae</taxon>
        <taxon>Pseudobacter</taxon>
    </lineage>
</organism>
<dbReference type="Proteomes" id="UP000293874">
    <property type="component" value="Unassembled WGS sequence"/>
</dbReference>
<keyword evidence="8" id="KW-1185">Reference proteome</keyword>
<dbReference type="RefSeq" id="WP_225979946.1">
    <property type="nucleotide sequence ID" value="NZ_CP042431.1"/>
</dbReference>
<dbReference type="GO" id="GO:0045490">
    <property type="term" value="P:pectin catabolic process"/>
    <property type="evidence" value="ECO:0007669"/>
    <property type="project" value="UniProtKB-UniRule"/>
</dbReference>
<sequence>MPARTILTISFMMLLHICFAQQTSTDTSWKLKYRQQGIPVPPYPQSLTVAQDGSGDYKTIQEAVNAVRDLSQVQVVIHIKPGIYREKLIIPSWKKNIFLKGENSETTIITNSDFSGKENPGGTDQFGRSKYSTYTSYTVLVQGSDFRAENLTIENKSGRVGQAVALHVEGDRAVIIRCRLLGNQDTLYTATSESRQFYRDCYIEGTTDFIFGEATCVFKNCLIKSLSNSYITAAATSAAQSFGYVFMECTLVADSTVAKCFLGRPWRPDAKTVFLNSELGVHIVPEAWNNWNNPDNENTVLYAEYQNSGPGAQTGSRVKWSKQLSKKEVRVYSIDRIFNGWDPDY</sequence>
<comment type="similarity">
    <text evidence="1">Belongs to the pectinesterase family.</text>
</comment>
<dbReference type="InterPro" id="IPR033131">
    <property type="entry name" value="Pectinesterase_Asp_AS"/>
</dbReference>
<dbReference type="InterPro" id="IPR000070">
    <property type="entry name" value="Pectinesterase_cat"/>
</dbReference>
<feature type="active site" evidence="4">
    <location>
        <position position="208"/>
    </location>
</feature>
<evidence type="ECO:0000313" key="8">
    <source>
        <dbReference type="Proteomes" id="UP000293874"/>
    </source>
</evidence>
<evidence type="ECO:0000256" key="2">
    <source>
        <dbReference type="ARBA" id="ARBA00022801"/>
    </source>
</evidence>
<keyword evidence="3 5" id="KW-0063">Aspartyl esterase</keyword>
<gene>
    <name evidence="7" type="ORF">EV199_5045</name>
</gene>
<accession>A0A4Q7MLA3</accession>
<feature type="domain" description="Pectinesterase catalytic" evidence="6">
    <location>
        <begin position="47"/>
        <end position="337"/>
    </location>
</feature>
<name>A0A4Q7MLA3_9BACT</name>
<comment type="pathway">
    <text evidence="5">Glycan metabolism; pectin degradation; 2-dehydro-3-deoxy-D-gluconate from pectin: step 1/5.</text>
</comment>
<proteinExistence type="inferred from homology"/>
<comment type="catalytic activity">
    <reaction evidence="5">
        <text>[(1-&gt;4)-alpha-D-galacturonosyl methyl ester](n) + n H2O = [(1-&gt;4)-alpha-D-galacturonosyl](n) + n methanol + n H(+)</text>
        <dbReference type="Rhea" id="RHEA:22380"/>
        <dbReference type="Rhea" id="RHEA-COMP:14570"/>
        <dbReference type="Rhea" id="RHEA-COMP:14573"/>
        <dbReference type="ChEBI" id="CHEBI:15377"/>
        <dbReference type="ChEBI" id="CHEBI:15378"/>
        <dbReference type="ChEBI" id="CHEBI:17790"/>
        <dbReference type="ChEBI" id="CHEBI:140522"/>
        <dbReference type="ChEBI" id="CHEBI:140523"/>
        <dbReference type="EC" id="3.1.1.11"/>
    </reaction>
</comment>
<dbReference type="InterPro" id="IPR011050">
    <property type="entry name" value="Pectin_lyase_fold/virulence"/>
</dbReference>
<keyword evidence="5" id="KW-0732">Signal</keyword>
<dbReference type="Pfam" id="PF01095">
    <property type="entry name" value="Pectinesterase"/>
    <property type="match status" value="1"/>
</dbReference>
<dbReference type="Gene3D" id="2.160.20.10">
    <property type="entry name" value="Single-stranded right-handed beta-helix, Pectin lyase-like"/>
    <property type="match status" value="1"/>
</dbReference>
<protein>
    <recommendedName>
        <fullName evidence="5">Pectinesterase</fullName>
        <ecNumber evidence="5">3.1.1.11</ecNumber>
    </recommendedName>
</protein>
<dbReference type="PANTHER" id="PTHR31321">
    <property type="entry name" value="ACYL-COA THIOESTER HYDROLASE YBHC-RELATED"/>
    <property type="match status" value="1"/>
</dbReference>
<dbReference type="GO" id="GO:0009279">
    <property type="term" value="C:cell outer membrane"/>
    <property type="evidence" value="ECO:0007669"/>
    <property type="project" value="TreeGrafter"/>
</dbReference>
<dbReference type="InterPro" id="IPR018040">
    <property type="entry name" value="Pectinesterase_Tyr_AS"/>
</dbReference>
<dbReference type="InterPro" id="IPR012334">
    <property type="entry name" value="Pectin_lyas_fold"/>
</dbReference>
<feature type="signal peptide" evidence="5">
    <location>
        <begin position="1"/>
        <end position="20"/>
    </location>
</feature>
<evidence type="ECO:0000259" key="6">
    <source>
        <dbReference type="Pfam" id="PF01095"/>
    </source>
</evidence>
<dbReference type="EC" id="3.1.1.11" evidence="5"/>
<dbReference type="PROSITE" id="PS00800">
    <property type="entry name" value="PECTINESTERASE_1"/>
    <property type="match status" value="1"/>
</dbReference>
<evidence type="ECO:0000256" key="3">
    <source>
        <dbReference type="ARBA" id="ARBA00023085"/>
    </source>
</evidence>
<evidence type="ECO:0000256" key="1">
    <source>
        <dbReference type="ARBA" id="ARBA00008891"/>
    </source>
</evidence>
<dbReference type="UniPathway" id="UPA00545">
    <property type="reaction ID" value="UER00823"/>
</dbReference>
<dbReference type="PROSITE" id="PS00503">
    <property type="entry name" value="PECTINESTERASE_2"/>
    <property type="match status" value="1"/>
</dbReference>
<evidence type="ECO:0000313" key="7">
    <source>
        <dbReference type="EMBL" id="RZS69211.1"/>
    </source>
</evidence>